<evidence type="ECO:0000256" key="4">
    <source>
        <dbReference type="ARBA" id="ARBA00023136"/>
    </source>
</evidence>
<keyword evidence="3 5" id="KW-1133">Transmembrane helix</keyword>
<evidence type="ECO:0000313" key="7">
    <source>
        <dbReference type="EMBL" id="SVA40158.1"/>
    </source>
</evidence>
<protein>
    <recommendedName>
        <fullName evidence="6">ABC transmembrane type-1 domain-containing protein</fullName>
    </recommendedName>
</protein>
<evidence type="ECO:0000256" key="5">
    <source>
        <dbReference type="SAM" id="Phobius"/>
    </source>
</evidence>
<accession>A0A381VK60</accession>
<feature type="transmembrane region" description="Helical" evidence="5">
    <location>
        <begin position="161"/>
        <end position="189"/>
    </location>
</feature>
<dbReference type="PROSITE" id="PS50928">
    <property type="entry name" value="ABC_TM1"/>
    <property type="match status" value="1"/>
</dbReference>
<keyword evidence="4 5" id="KW-0472">Membrane</keyword>
<gene>
    <name evidence="7" type="ORF">METZ01_LOCUS93012</name>
</gene>
<sequence length="370" mass="41828">MQLVTTRFFANRSARIAGSILLFMIIISIFSGFLSPYDPTIAGRDKEYENGSPQLPMFWDENGFSLRPFIHTKTKYRGADTNFRWIYKVDTEKRRYVQFFVKGWEYKYFAYNINLPGKNLDFRIPGLTFDRHLFGVDTGGIHLFGTDKAGKDLFGRTLSAIYISLAVGTLGVFISFVLSLIIGGVAGYYGGWIDGVCQMFTDAVRTIPPVPLFMCLSAFAPNTWSSELRFFFIASLLGFISWPTLARRVRTHLLTERSQEYILAAQLCGASSTHIIIRHLLPSFTSYIIVDLVISFPYMLLSETALSFIGLGLREPVNSLGVLLQNATKADVLLNYQWYFLPVLFLIILILSFVFVGDGLRDAADPHKNK</sequence>
<evidence type="ECO:0000256" key="1">
    <source>
        <dbReference type="ARBA" id="ARBA00004141"/>
    </source>
</evidence>
<feature type="transmembrane region" description="Helical" evidence="5">
    <location>
        <begin position="230"/>
        <end position="249"/>
    </location>
</feature>
<reference evidence="7" key="1">
    <citation type="submission" date="2018-05" db="EMBL/GenBank/DDBJ databases">
        <authorList>
            <person name="Lanie J.A."/>
            <person name="Ng W.-L."/>
            <person name="Kazmierczak K.M."/>
            <person name="Andrzejewski T.M."/>
            <person name="Davidsen T.M."/>
            <person name="Wayne K.J."/>
            <person name="Tettelin H."/>
            <person name="Glass J.I."/>
            <person name="Rusch D."/>
            <person name="Podicherti R."/>
            <person name="Tsui H.-C.T."/>
            <person name="Winkler M.E."/>
        </authorList>
    </citation>
    <scope>NUCLEOTIDE SEQUENCE</scope>
</reference>
<dbReference type="PANTHER" id="PTHR43839">
    <property type="entry name" value="OPPC IN A BINDING PROTEIN-DEPENDENT TRANSPORT SYSTEM"/>
    <property type="match status" value="1"/>
</dbReference>
<dbReference type="Pfam" id="PF00528">
    <property type="entry name" value="BPD_transp_1"/>
    <property type="match status" value="1"/>
</dbReference>
<feature type="transmembrane region" description="Helical" evidence="5">
    <location>
        <begin position="16"/>
        <end position="37"/>
    </location>
</feature>
<dbReference type="InterPro" id="IPR000515">
    <property type="entry name" value="MetI-like"/>
</dbReference>
<comment type="subcellular location">
    <subcellularLocation>
        <location evidence="1">Membrane</location>
        <topology evidence="1">Multi-pass membrane protein</topology>
    </subcellularLocation>
</comment>
<feature type="transmembrane region" description="Helical" evidence="5">
    <location>
        <begin position="333"/>
        <end position="356"/>
    </location>
</feature>
<evidence type="ECO:0000256" key="3">
    <source>
        <dbReference type="ARBA" id="ARBA00022989"/>
    </source>
</evidence>
<dbReference type="InterPro" id="IPR035906">
    <property type="entry name" value="MetI-like_sf"/>
</dbReference>
<evidence type="ECO:0000259" key="6">
    <source>
        <dbReference type="PROSITE" id="PS50928"/>
    </source>
</evidence>
<evidence type="ECO:0000256" key="2">
    <source>
        <dbReference type="ARBA" id="ARBA00022692"/>
    </source>
</evidence>
<dbReference type="Gene3D" id="1.10.3720.10">
    <property type="entry name" value="MetI-like"/>
    <property type="match status" value="1"/>
</dbReference>
<dbReference type="Pfam" id="PF12911">
    <property type="entry name" value="OppC_N"/>
    <property type="match status" value="1"/>
</dbReference>
<name>A0A381VK60_9ZZZZ</name>
<dbReference type="EMBL" id="UINC01008936">
    <property type="protein sequence ID" value="SVA40158.1"/>
    <property type="molecule type" value="Genomic_DNA"/>
</dbReference>
<feature type="transmembrane region" description="Helical" evidence="5">
    <location>
        <begin position="287"/>
        <end position="313"/>
    </location>
</feature>
<dbReference type="SUPFAM" id="SSF161098">
    <property type="entry name" value="MetI-like"/>
    <property type="match status" value="1"/>
</dbReference>
<dbReference type="InterPro" id="IPR025966">
    <property type="entry name" value="OppC_N"/>
</dbReference>
<keyword evidence="2 5" id="KW-0812">Transmembrane</keyword>
<dbReference type="AlphaFoldDB" id="A0A381VK60"/>
<organism evidence="7">
    <name type="scientific">marine metagenome</name>
    <dbReference type="NCBI Taxonomy" id="408172"/>
    <lineage>
        <taxon>unclassified sequences</taxon>
        <taxon>metagenomes</taxon>
        <taxon>ecological metagenomes</taxon>
    </lineage>
</organism>
<proteinExistence type="predicted"/>
<dbReference type="CDD" id="cd06261">
    <property type="entry name" value="TM_PBP2"/>
    <property type="match status" value="1"/>
</dbReference>
<dbReference type="GO" id="GO:0055085">
    <property type="term" value="P:transmembrane transport"/>
    <property type="evidence" value="ECO:0007669"/>
    <property type="project" value="InterPro"/>
</dbReference>
<dbReference type="PANTHER" id="PTHR43839:SF3">
    <property type="entry name" value="OLIGOPEPTIDE ABC TRANSPORTER, PERMEASE PROTEIN"/>
    <property type="match status" value="1"/>
</dbReference>
<dbReference type="GO" id="GO:0005886">
    <property type="term" value="C:plasma membrane"/>
    <property type="evidence" value="ECO:0007669"/>
    <property type="project" value="UniProtKB-SubCell"/>
</dbReference>
<feature type="domain" description="ABC transmembrane type-1" evidence="6">
    <location>
        <begin position="161"/>
        <end position="357"/>
    </location>
</feature>